<organism evidence="2 3">
    <name type="scientific">Sphingobium jiangsuense</name>
    <dbReference type="NCBI Taxonomy" id="870476"/>
    <lineage>
        <taxon>Bacteria</taxon>
        <taxon>Pseudomonadati</taxon>
        <taxon>Pseudomonadota</taxon>
        <taxon>Alphaproteobacteria</taxon>
        <taxon>Sphingomonadales</taxon>
        <taxon>Sphingomonadaceae</taxon>
        <taxon>Sphingobium</taxon>
    </lineage>
</organism>
<sequence>MTVNRRLFLQSAGGAALAVRAGMVSGAPVRGTAAKATPLSDALRDPPLASRPQIRWWWPGGAVDPAAIRAEVADIATAGFGGFEIADVRDSIEVPIDPATLGWASPAWIAGVEAALEEADRRGLAPSLTLGPHWPTGIPGVRPDDDAASKELVHGERRLSGGWRYSGPVPPPLQEKPSGALPVQNENPPVTPVLIALQAMRIVEAPQGAAPLLDPRTLIDLSARIRDGRIDWTPPDAGEWILLSFWMRGTGQIQNMFGMNRKASMLASPTPYVLDIYGPAAVTALTAYWDRHLLTPRVRELMRRTGGSFFEDSLEMAAACPWTPTALAEFEKRRGYGLIPHLALLVSRQPTMGEMILGGGRPQLFRLQGMEAERVRHDYDSMLSDLYIEHRLRGLSRWAERLGMRFRVQAIGSDINSGLAAAVAAVPEGDNSNDIHGWRMLAAGRDIGGHRILSDEAGTFVRGSAHVATWRDLLYMLHRDMAGGANQIMLHGYSHATAPGAGWPGFSAFGRAIGNDWGPRDPNWTMAPGVTAYLGRLQHLLRQGRTRCDLAVLGEPLRSQAVLHAGYTFQYPAMELFDWPQMAVKGGRLMPDGPAYRAIVLNALPAIDLTVARRLLDHARAGLPVVLIGEPPRRGRGWRDAQARDRAIDSLIGQLLAQPTVRRIARQKELPRALAGLGVESLLRFSSPDRIMALHRHMEEGELFYLLNDQDRPSRQTVDVAAKGAPFQVDLWSGDILPLPHRRLPDGRIEIDLRLAPDEPAVWIMSDSLRATAPFPALAADPASVREIRLSGWEVIFDDWRPGNGPARTVIRQDRLHLDTLAPWSALPGRKGMAGTARYIAHVRVDAPHIPAGALLDLGKLGGTATVAVNGSAAAAVNPFSLQARIGPLLKPGDNRIEIIVASPLNNRLLAENIADLAFAPPLDGDAPAAPAPSPAPSSGEEDPDLADGPAGKAGMQPGADLPGGPRRYQDYGLIGPVSLWL</sequence>
<evidence type="ECO:0000313" key="2">
    <source>
        <dbReference type="EMBL" id="MBB3925662.1"/>
    </source>
</evidence>
<accession>A0A7W6FPJ7</accession>
<dbReference type="EMBL" id="JACIDT010000004">
    <property type="protein sequence ID" value="MBB3925662.1"/>
    <property type="molecule type" value="Genomic_DNA"/>
</dbReference>
<evidence type="ECO:0008006" key="4">
    <source>
        <dbReference type="Google" id="ProtNLM"/>
    </source>
</evidence>
<proteinExistence type="predicted"/>
<comment type="caution">
    <text evidence="2">The sequence shown here is derived from an EMBL/GenBank/DDBJ whole genome shotgun (WGS) entry which is preliminary data.</text>
</comment>
<dbReference type="Proteomes" id="UP000571950">
    <property type="component" value="Unassembled WGS sequence"/>
</dbReference>
<dbReference type="InterPro" id="IPR053161">
    <property type="entry name" value="Ulvan_degrading_GH"/>
</dbReference>
<keyword evidence="3" id="KW-1185">Reference proteome</keyword>
<dbReference type="RefSeq" id="WP_188071226.1">
    <property type="nucleotide sequence ID" value="NZ_BSPS01000047.1"/>
</dbReference>
<feature type="region of interest" description="Disordered" evidence="1">
    <location>
        <begin position="922"/>
        <end position="969"/>
    </location>
</feature>
<dbReference type="Pfam" id="PF17132">
    <property type="entry name" value="Glyco_hydro_106"/>
    <property type="match status" value="2"/>
</dbReference>
<dbReference type="PROSITE" id="PS51318">
    <property type="entry name" value="TAT"/>
    <property type="match status" value="1"/>
</dbReference>
<name>A0A7W6FPJ7_9SPHN</name>
<evidence type="ECO:0000256" key="1">
    <source>
        <dbReference type="SAM" id="MobiDB-lite"/>
    </source>
</evidence>
<dbReference type="InterPro" id="IPR006311">
    <property type="entry name" value="TAT_signal"/>
</dbReference>
<protein>
    <recommendedName>
        <fullName evidence="4">Alpha-L-rhamnosidase</fullName>
    </recommendedName>
</protein>
<evidence type="ECO:0000313" key="3">
    <source>
        <dbReference type="Proteomes" id="UP000571950"/>
    </source>
</evidence>
<dbReference type="AlphaFoldDB" id="A0A7W6FPJ7"/>
<gene>
    <name evidence="2" type="ORF">GGR43_001377</name>
</gene>
<dbReference type="PANTHER" id="PTHR36848">
    <property type="entry name" value="DNA-BINDING PROTEIN (PUTATIVE SECRETED PROTEIN)-RELATED"/>
    <property type="match status" value="1"/>
</dbReference>
<reference evidence="2 3" key="1">
    <citation type="submission" date="2020-08" db="EMBL/GenBank/DDBJ databases">
        <title>Genomic Encyclopedia of Type Strains, Phase IV (KMG-IV): sequencing the most valuable type-strain genomes for metagenomic binning, comparative biology and taxonomic classification.</title>
        <authorList>
            <person name="Goeker M."/>
        </authorList>
    </citation>
    <scope>NUCLEOTIDE SEQUENCE [LARGE SCALE GENOMIC DNA]</scope>
    <source>
        <strain evidence="2 3">DSM 26189</strain>
    </source>
</reference>
<dbReference type="PANTHER" id="PTHR36848:SF2">
    <property type="entry name" value="SECRETED PROTEIN"/>
    <property type="match status" value="1"/>
</dbReference>